<evidence type="ECO:0000256" key="4">
    <source>
        <dbReference type="ARBA" id="ARBA00023136"/>
    </source>
</evidence>
<dbReference type="SUPFAM" id="SSF103473">
    <property type="entry name" value="MFS general substrate transporter"/>
    <property type="match status" value="1"/>
</dbReference>
<dbReference type="InterPro" id="IPR036259">
    <property type="entry name" value="MFS_trans_sf"/>
</dbReference>
<dbReference type="Gene3D" id="1.20.1250.20">
    <property type="entry name" value="MFS general substrate transporter like domains"/>
    <property type="match status" value="1"/>
</dbReference>
<feature type="transmembrane region" description="Helical" evidence="5">
    <location>
        <begin position="283"/>
        <end position="301"/>
    </location>
</feature>
<feature type="transmembrane region" description="Helical" evidence="5">
    <location>
        <begin position="363"/>
        <end position="384"/>
    </location>
</feature>
<keyword evidence="4 5" id="KW-0472">Membrane</keyword>
<dbReference type="Pfam" id="PF07690">
    <property type="entry name" value="MFS_1"/>
    <property type="match status" value="1"/>
</dbReference>
<feature type="transmembrane region" description="Helical" evidence="5">
    <location>
        <begin position="118"/>
        <end position="135"/>
    </location>
</feature>
<feature type="domain" description="Major facilitator superfamily (MFS) profile" evidence="6">
    <location>
        <begin position="80"/>
        <end position="489"/>
    </location>
</feature>
<feature type="transmembrane region" description="Helical" evidence="5">
    <location>
        <begin position="204"/>
        <end position="228"/>
    </location>
</feature>
<evidence type="ECO:0000256" key="3">
    <source>
        <dbReference type="ARBA" id="ARBA00022989"/>
    </source>
</evidence>
<dbReference type="Proteomes" id="UP000769528">
    <property type="component" value="Unassembled WGS sequence"/>
</dbReference>
<dbReference type="OrthoDB" id="3066029at2759"/>
<dbReference type="PANTHER" id="PTHR23502:SF64">
    <property type="entry name" value="TRANSPORTER, PUTATIVE (AFU_ORTHOLOGUE AFUA_3G11760)-RELATED"/>
    <property type="match status" value="1"/>
</dbReference>
<feature type="transmembrane region" description="Helical" evidence="5">
    <location>
        <begin position="79"/>
        <end position="106"/>
    </location>
</feature>
<gene>
    <name evidence="7" type="ORF">WICMUC_000433</name>
</gene>
<protein>
    <recommendedName>
        <fullName evidence="6">Major facilitator superfamily (MFS) profile domain-containing protein</fullName>
    </recommendedName>
</protein>
<dbReference type="PROSITE" id="PS50850">
    <property type="entry name" value="MFS"/>
    <property type="match status" value="1"/>
</dbReference>
<feature type="transmembrane region" description="Helical" evidence="5">
    <location>
        <begin position="171"/>
        <end position="192"/>
    </location>
</feature>
<proteinExistence type="predicted"/>
<evidence type="ECO:0000256" key="1">
    <source>
        <dbReference type="ARBA" id="ARBA00004141"/>
    </source>
</evidence>
<organism evidence="7 8">
    <name type="scientific">Wickerhamomyces mucosus</name>
    <dbReference type="NCBI Taxonomy" id="1378264"/>
    <lineage>
        <taxon>Eukaryota</taxon>
        <taxon>Fungi</taxon>
        <taxon>Dikarya</taxon>
        <taxon>Ascomycota</taxon>
        <taxon>Saccharomycotina</taxon>
        <taxon>Saccharomycetes</taxon>
        <taxon>Phaffomycetales</taxon>
        <taxon>Wickerhamomycetaceae</taxon>
        <taxon>Wickerhamomyces</taxon>
    </lineage>
</organism>
<keyword evidence="2 5" id="KW-0812">Transmembrane</keyword>
<evidence type="ECO:0000259" key="6">
    <source>
        <dbReference type="PROSITE" id="PS50850"/>
    </source>
</evidence>
<dbReference type="PANTHER" id="PTHR23502">
    <property type="entry name" value="MAJOR FACILITATOR SUPERFAMILY"/>
    <property type="match status" value="1"/>
</dbReference>
<accession>A0A9P8PXC1</accession>
<feature type="transmembrane region" description="Helical" evidence="5">
    <location>
        <begin position="234"/>
        <end position="254"/>
    </location>
</feature>
<reference evidence="7" key="1">
    <citation type="journal article" date="2021" name="Open Biol.">
        <title>Shared evolutionary footprints suggest mitochondrial oxidative damage underlies multiple complex I losses in fungi.</title>
        <authorList>
            <person name="Schikora-Tamarit M.A."/>
            <person name="Marcet-Houben M."/>
            <person name="Nosek J."/>
            <person name="Gabaldon T."/>
        </authorList>
    </citation>
    <scope>NUCLEOTIDE SEQUENCE</scope>
    <source>
        <strain evidence="7">CBS6341</strain>
    </source>
</reference>
<dbReference type="InterPro" id="IPR020846">
    <property type="entry name" value="MFS_dom"/>
</dbReference>
<dbReference type="GO" id="GO:0022857">
    <property type="term" value="F:transmembrane transporter activity"/>
    <property type="evidence" value="ECO:0007669"/>
    <property type="project" value="InterPro"/>
</dbReference>
<keyword evidence="3 5" id="KW-1133">Transmembrane helix</keyword>
<name>A0A9P8PXC1_9ASCO</name>
<evidence type="ECO:0000313" key="7">
    <source>
        <dbReference type="EMBL" id="KAH3680252.1"/>
    </source>
</evidence>
<dbReference type="AlphaFoldDB" id="A0A9P8PXC1"/>
<comment type="subcellular location">
    <subcellularLocation>
        <location evidence="1">Membrane</location>
        <topology evidence="1">Multi-pass membrane protein</topology>
    </subcellularLocation>
</comment>
<dbReference type="GO" id="GO:0005886">
    <property type="term" value="C:plasma membrane"/>
    <property type="evidence" value="ECO:0007669"/>
    <property type="project" value="TreeGrafter"/>
</dbReference>
<evidence type="ECO:0000313" key="8">
    <source>
        <dbReference type="Proteomes" id="UP000769528"/>
    </source>
</evidence>
<evidence type="ECO:0000256" key="5">
    <source>
        <dbReference type="SAM" id="Phobius"/>
    </source>
</evidence>
<feature type="transmembrane region" description="Helical" evidence="5">
    <location>
        <begin position="147"/>
        <end position="165"/>
    </location>
</feature>
<feature type="transmembrane region" description="Helical" evidence="5">
    <location>
        <begin position="455"/>
        <end position="478"/>
    </location>
</feature>
<dbReference type="InterPro" id="IPR011701">
    <property type="entry name" value="MFS"/>
</dbReference>
<dbReference type="EMBL" id="JAEUBF010000148">
    <property type="protein sequence ID" value="KAH3680252.1"/>
    <property type="molecule type" value="Genomic_DNA"/>
</dbReference>
<feature type="transmembrane region" description="Helical" evidence="5">
    <location>
        <begin position="390"/>
        <end position="410"/>
    </location>
</feature>
<sequence>MTTSITNNSNPIEFDKNNSNQSKIISQNSLDKEKNEENLVTITHQIINDQDQDQDQDHDQDKEEIYFAGDNYSSLRKNLIVLICSIACFLAPMSSMAFLPAVSIIAKRFNTTGTIIDLSNAIYCIVMAISPPILNPLCNIYGRRNSFLFFLTLFIVVTAITAVSQNLTMFFIFRALSALFGTSFFGSSALIISDLYKPIERGTANGWTLLGSQIGPTLGPVLGGIIVTYYDWRFIFWLQVIIAGINLIFAIIFLPETLSNKFDKNSIKYNPFKMLKIFKYKNLILAGIISSSIHFSMYSLLTPITYVVNPRFNLNTPVLGSLFYLAPGSGYIVGALFGGRYADYTVKKYIVKRNGIRIPEDRLHSMIIGYCILLPITILIYGWTLQEKKGGIALPVIAMFFNGVAQTFCYTSNNTYCIDCMPEHMKSDSIGSNYFIRFIFAAIGTGTVLKEVETIGIGWSTTISAIFLMIGSISLIWLMKFGHKYRPQN</sequence>
<feature type="transmembrane region" description="Helical" evidence="5">
    <location>
        <begin position="431"/>
        <end position="449"/>
    </location>
</feature>
<reference evidence="7" key="2">
    <citation type="submission" date="2021-01" db="EMBL/GenBank/DDBJ databases">
        <authorList>
            <person name="Schikora-Tamarit M.A."/>
        </authorList>
    </citation>
    <scope>NUCLEOTIDE SEQUENCE</scope>
    <source>
        <strain evidence="7">CBS6341</strain>
    </source>
</reference>
<comment type="caution">
    <text evidence="7">The sequence shown here is derived from an EMBL/GenBank/DDBJ whole genome shotgun (WGS) entry which is preliminary data.</text>
</comment>
<evidence type="ECO:0000256" key="2">
    <source>
        <dbReference type="ARBA" id="ARBA00022692"/>
    </source>
</evidence>
<keyword evidence="8" id="KW-1185">Reference proteome</keyword>
<feature type="transmembrane region" description="Helical" evidence="5">
    <location>
        <begin position="321"/>
        <end position="342"/>
    </location>
</feature>